<evidence type="ECO:0000313" key="3">
    <source>
        <dbReference type="Proteomes" id="UP000192050"/>
    </source>
</evidence>
<dbReference type="PANTHER" id="PTHR39419:SF1">
    <property type="entry name" value="SLL0814 PROTEIN"/>
    <property type="match status" value="1"/>
</dbReference>
<dbReference type="InterPro" id="IPR007354">
    <property type="entry name" value="CruF-like"/>
</dbReference>
<dbReference type="PANTHER" id="PTHR39419">
    <property type="entry name" value="SLL0814 PROTEIN"/>
    <property type="match status" value="1"/>
</dbReference>
<dbReference type="Proteomes" id="UP000192050">
    <property type="component" value="Chromosome"/>
</dbReference>
<name>A0A1V0N507_9ARCH</name>
<dbReference type="KEGG" id="fai:FAD_1368"/>
<dbReference type="EMBL" id="CP015363">
    <property type="protein sequence ID" value="ARD85230.1"/>
    <property type="molecule type" value="Genomic_DNA"/>
</dbReference>
<sequence>MKTEWLIAYAYLASGIVMLIAYIFTHIYDLSVFMEVIFIPFYFYHSIKFKGANFTLKFFAASYILAFFIEFSGVHTGIPFGRYIYSSILGPELLGVPVAIPFLWSSLLYFSWLAGRGKIVTSSILMVAIDLSFDPRFSIHLWHWAVPGIYFGVPLTNFAGWFIASISIFAVLLLILPGSSKFSINALIFYTLLGLFQCIEDAVVALYLPALISAVIFVCIFAVLYYSHEISIRKNKKLQAIG</sequence>
<evidence type="ECO:0000313" key="2">
    <source>
        <dbReference type="EMBL" id="ARD85230.1"/>
    </source>
</evidence>
<dbReference type="GeneID" id="31676860"/>
<proteinExistence type="predicted"/>
<keyword evidence="1" id="KW-0472">Membrane</keyword>
<keyword evidence="1" id="KW-0812">Transmembrane</keyword>
<feature type="transmembrane region" description="Helical" evidence="1">
    <location>
        <begin position="94"/>
        <end position="112"/>
    </location>
</feature>
<reference evidence="2 3" key="1">
    <citation type="submission" date="2011-10" db="EMBL/GenBank/DDBJ databases">
        <title>Metabolic and evolutionary patterns in the extreme acidophile Ferroplasma acidiphilum.</title>
        <authorList>
            <person name="Golyshina O.V."/>
            <person name="Kozyavkin S.A."/>
            <person name="Tatusov R.L."/>
            <person name="Slesarev A.I."/>
            <person name="Golyshin P.N."/>
        </authorList>
    </citation>
    <scope>NUCLEOTIDE SEQUENCE [LARGE SCALE GENOMIC DNA]</scope>
    <source>
        <strain evidence="3">Y</strain>
    </source>
</reference>
<dbReference type="RefSeq" id="WP_081142858.1">
    <property type="nucleotide sequence ID" value="NZ_CP015363.1"/>
</dbReference>
<dbReference type="STRING" id="74969.FAD_1368"/>
<organism evidence="2 3">
    <name type="scientific">Ferroplasma acidiphilum</name>
    <dbReference type="NCBI Taxonomy" id="74969"/>
    <lineage>
        <taxon>Archaea</taxon>
        <taxon>Methanobacteriati</taxon>
        <taxon>Thermoplasmatota</taxon>
        <taxon>Thermoplasmata</taxon>
        <taxon>Thermoplasmatales</taxon>
        <taxon>Ferroplasmaceae</taxon>
        <taxon>Ferroplasma</taxon>
    </lineage>
</organism>
<protein>
    <recommendedName>
        <fullName evidence="4">Carotenoid biosynthesis protein</fullName>
    </recommendedName>
</protein>
<keyword evidence="3" id="KW-1185">Reference proteome</keyword>
<feature type="transmembrane region" description="Helical" evidence="1">
    <location>
        <begin position="54"/>
        <end position="74"/>
    </location>
</feature>
<dbReference type="OrthoDB" id="70482at2157"/>
<feature type="transmembrane region" description="Helical" evidence="1">
    <location>
        <begin position="7"/>
        <end position="24"/>
    </location>
</feature>
<accession>A0A1V0N507</accession>
<dbReference type="AlphaFoldDB" id="A0A1V0N507"/>
<evidence type="ECO:0008006" key="4">
    <source>
        <dbReference type="Google" id="ProtNLM"/>
    </source>
</evidence>
<evidence type="ECO:0000256" key="1">
    <source>
        <dbReference type="SAM" id="Phobius"/>
    </source>
</evidence>
<gene>
    <name evidence="2" type="ORF">FAD_1368</name>
</gene>
<keyword evidence="1" id="KW-1133">Transmembrane helix</keyword>
<dbReference type="Pfam" id="PF04240">
    <property type="entry name" value="Caroten_synth"/>
    <property type="match status" value="1"/>
</dbReference>
<feature type="transmembrane region" description="Helical" evidence="1">
    <location>
        <begin position="205"/>
        <end position="227"/>
    </location>
</feature>